<evidence type="ECO:0000256" key="1">
    <source>
        <dbReference type="ARBA" id="ARBA00004123"/>
    </source>
</evidence>
<dbReference type="SUPFAM" id="SSF47769">
    <property type="entry name" value="SAM/Pointed domain"/>
    <property type="match status" value="1"/>
</dbReference>
<dbReference type="Gene3D" id="3.60.15.10">
    <property type="entry name" value="Ribonuclease Z/Hydroxyacylglutathione hydrolase-like"/>
    <property type="match status" value="1"/>
</dbReference>
<dbReference type="Proteomes" id="UP001605036">
    <property type="component" value="Unassembled WGS sequence"/>
</dbReference>
<dbReference type="FunFam" id="3.60.15.10:FF:000027">
    <property type="entry name" value="DNA ligase 6"/>
    <property type="match status" value="1"/>
</dbReference>
<comment type="caution">
    <text evidence="8">The sequence shown here is derived from an EMBL/GenBank/DDBJ whole genome shotgun (WGS) entry which is preliminary data.</text>
</comment>
<dbReference type="PROSITE" id="PS50105">
    <property type="entry name" value="SAM_DOMAIN"/>
    <property type="match status" value="1"/>
</dbReference>
<name>A0ABD1ZPL2_9MARC</name>
<evidence type="ECO:0000256" key="6">
    <source>
        <dbReference type="SAM" id="MobiDB-lite"/>
    </source>
</evidence>
<dbReference type="InterPro" id="IPR013761">
    <property type="entry name" value="SAM/pointed_sf"/>
</dbReference>
<dbReference type="SUPFAM" id="SSF56281">
    <property type="entry name" value="Metallo-hydrolase/oxidoreductase"/>
    <property type="match status" value="1"/>
</dbReference>
<proteinExistence type="inferred from homology"/>
<evidence type="ECO:0000256" key="3">
    <source>
        <dbReference type="ARBA" id="ARBA00022763"/>
    </source>
</evidence>
<dbReference type="Pfam" id="PF00536">
    <property type="entry name" value="SAM_1"/>
    <property type="match status" value="1"/>
</dbReference>
<evidence type="ECO:0000256" key="5">
    <source>
        <dbReference type="ARBA" id="ARBA00023242"/>
    </source>
</evidence>
<organism evidence="8 9">
    <name type="scientific">Riccia fluitans</name>
    <dbReference type="NCBI Taxonomy" id="41844"/>
    <lineage>
        <taxon>Eukaryota</taxon>
        <taxon>Viridiplantae</taxon>
        <taxon>Streptophyta</taxon>
        <taxon>Embryophyta</taxon>
        <taxon>Marchantiophyta</taxon>
        <taxon>Marchantiopsida</taxon>
        <taxon>Marchantiidae</taxon>
        <taxon>Marchantiales</taxon>
        <taxon>Ricciaceae</taxon>
        <taxon>Riccia</taxon>
    </lineage>
</organism>
<dbReference type="AlphaFoldDB" id="A0ABD1ZPL2"/>
<dbReference type="InterPro" id="IPR036866">
    <property type="entry name" value="RibonucZ/Hydroxyglut_hydro"/>
</dbReference>
<dbReference type="CDD" id="cd16273">
    <property type="entry name" value="SNM1A-1C-like_MBL-fold"/>
    <property type="match status" value="1"/>
</dbReference>
<dbReference type="Pfam" id="PF07522">
    <property type="entry name" value="DRMBL"/>
    <property type="match status" value="1"/>
</dbReference>
<evidence type="ECO:0000256" key="2">
    <source>
        <dbReference type="ARBA" id="ARBA00010304"/>
    </source>
</evidence>
<comment type="subcellular location">
    <subcellularLocation>
        <location evidence="1">Nucleus</location>
    </subcellularLocation>
</comment>
<feature type="region of interest" description="Disordered" evidence="6">
    <location>
        <begin position="40"/>
        <end position="105"/>
    </location>
</feature>
<dbReference type="FunFam" id="3.40.50.12650:FF:000001">
    <property type="entry name" value="DNA cross-link repair 1A"/>
    <property type="match status" value="1"/>
</dbReference>
<sequence length="934" mass="105073">MAGDTDLDLALAIALAEASDGYSDDDFKHSRKQLELRQQSLFAKCRNRPPTKSKKTASQTNKRQKTQVRPVAAESLQGKDNGASKRKQTAGQNQHKNGAKDPKNSAVIVEGVGMCKNSDQPNMFDSFRYQAPRCEDICKTGSGLEDGRVSTIYENSPSSLEKIEDDDLILTTNIASPEARQTGLHDVHDLERDVSVVTAVEEHFIEEHPIPSVEDHLEEIVSLDQEESQFSALLRLCSEQAAVKEYRIEAPDASVAEPGSELHGFGRTGQHLEDLARLRLDGTTSVHAGDLDDSIDDISCLMTQHGVPKPAESESCVEEWIPALQDMTDRGKAAEDDERTKLEADRENVNIICPICEDDLSEISLELRMKHTEVCLNKMDDPQDCQSEGTTLEATPIIRDTSISFGCEKVKQWLEGLNLQRYIDTFNQHEIDWDTLQWLTDEDLQLIGVTCLGPRRKVLGALQELKRVGDGKTTESTALPAVRVEDGNSTRSAQTRRSRVEDDVSGNVQILGGRVDDDIFRNVEITGSRVDDEISRSMQTRVKDAVKLITNFFPVTSVTGEKRVTDLAKQQEILSKQKRTSRVTTNRPRISHRTNIRGVPAWMCIPGTPFRVDAFQYLSGDCSHWFLTHFHTDHYHGLTRGFRYGRIFCSSITARLVNLKIGVSWDRLMIVPMNEKFKICGVDVTFIDANHCPGSVMIIFEPPNGEAILHTGDFRFCSAMADNSSLLSTRVHTLILDTTYCDRQYDFPKQESVIQFVIDAIQAESFNRETLFLIGTYTIGKERIFLEVGKVLRKKIYVGSAKMKLLECMDLSAEDTKWLTCNDQESFIHVVPLWSISSFKRMNSISRHYHGRYKLIVAFSPTGWSFGRGKKKTPGKRHQQGTMIRYEVPYSEHSSFFCGAKTTKSYNPLTTCSRDCHGPVKKTRPEEPDGLTKR</sequence>
<dbReference type="GO" id="GO:0006281">
    <property type="term" value="P:DNA repair"/>
    <property type="evidence" value="ECO:0007669"/>
    <property type="project" value="UniProtKB-KW"/>
</dbReference>
<dbReference type="Gene3D" id="1.10.150.50">
    <property type="entry name" value="Transcription Factor, Ets-1"/>
    <property type="match status" value="1"/>
</dbReference>
<accession>A0ABD1ZPL2</accession>
<keyword evidence="4" id="KW-0234">DNA repair</keyword>
<comment type="similarity">
    <text evidence="2">Belongs to the DNA repair metallo-beta-lactamase (DRMBL) family.</text>
</comment>
<evidence type="ECO:0000313" key="8">
    <source>
        <dbReference type="EMBL" id="KAL2652826.1"/>
    </source>
</evidence>
<dbReference type="GO" id="GO:0005634">
    <property type="term" value="C:nucleus"/>
    <property type="evidence" value="ECO:0007669"/>
    <property type="project" value="UniProtKB-SubCell"/>
</dbReference>
<evidence type="ECO:0000259" key="7">
    <source>
        <dbReference type="PROSITE" id="PS50105"/>
    </source>
</evidence>
<keyword evidence="3" id="KW-0227">DNA damage</keyword>
<dbReference type="PANTHER" id="PTHR23240">
    <property type="entry name" value="DNA CROSS-LINK REPAIR PROTEIN PSO2/SNM1-RELATED"/>
    <property type="match status" value="1"/>
</dbReference>
<feature type="domain" description="SAM" evidence="7">
    <location>
        <begin position="405"/>
        <end position="468"/>
    </location>
</feature>
<evidence type="ECO:0000313" key="9">
    <source>
        <dbReference type="Proteomes" id="UP001605036"/>
    </source>
</evidence>
<dbReference type="PANTHER" id="PTHR23240:SF6">
    <property type="entry name" value="DNA CROSS-LINK REPAIR 1A PROTEIN"/>
    <property type="match status" value="1"/>
</dbReference>
<dbReference type="EMBL" id="JBHFFA010000001">
    <property type="protein sequence ID" value="KAL2652826.1"/>
    <property type="molecule type" value="Genomic_DNA"/>
</dbReference>
<feature type="compositionally biased region" description="Basic residues" evidence="6">
    <location>
        <begin position="45"/>
        <end position="55"/>
    </location>
</feature>
<dbReference type="InterPro" id="IPR011084">
    <property type="entry name" value="DRMBL"/>
</dbReference>
<dbReference type="Gene3D" id="3.40.50.12650">
    <property type="match status" value="1"/>
</dbReference>
<dbReference type="InterPro" id="IPR001660">
    <property type="entry name" value="SAM"/>
</dbReference>
<keyword evidence="9" id="KW-1185">Reference proteome</keyword>
<keyword evidence="5" id="KW-0539">Nucleus</keyword>
<reference evidence="8 9" key="1">
    <citation type="submission" date="2024-09" db="EMBL/GenBank/DDBJ databases">
        <title>Chromosome-scale assembly of Riccia fluitans.</title>
        <authorList>
            <person name="Paukszto L."/>
            <person name="Sawicki J."/>
            <person name="Karawczyk K."/>
            <person name="Piernik-Szablinska J."/>
            <person name="Szczecinska M."/>
            <person name="Mazdziarz M."/>
        </authorList>
    </citation>
    <scope>NUCLEOTIDE SEQUENCE [LARGE SCALE GENOMIC DNA]</scope>
    <source>
        <strain evidence="8">Rf_01</strain>
        <tissue evidence="8">Aerial parts of the thallus</tissue>
    </source>
</reference>
<dbReference type="CDD" id="cd09487">
    <property type="entry name" value="SAM_superfamily"/>
    <property type="match status" value="1"/>
</dbReference>
<protein>
    <recommendedName>
        <fullName evidence="7">SAM domain-containing protein</fullName>
    </recommendedName>
</protein>
<evidence type="ECO:0000256" key="4">
    <source>
        <dbReference type="ARBA" id="ARBA00023204"/>
    </source>
</evidence>
<dbReference type="SMART" id="SM00454">
    <property type="entry name" value="SAM"/>
    <property type="match status" value="1"/>
</dbReference>
<gene>
    <name evidence="8" type="ORF">R1flu_020954</name>
</gene>